<evidence type="ECO:0000313" key="2">
    <source>
        <dbReference type="EMBL" id="ORO38535.1"/>
    </source>
</evidence>
<dbReference type="InterPro" id="IPR001173">
    <property type="entry name" value="Glyco_trans_2-like"/>
</dbReference>
<dbReference type="PANTHER" id="PTHR22916">
    <property type="entry name" value="GLYCOSYLTRANSFERASE"/>
    <property type="match status" value="1"/>
</dbReference>
<gene>
    <name evidence="2" type="ORF">B7728_09100</name>
</gene>
<dbReference type="SUPFAM" id="SSF53448">
    <property type="entry name" value="Nucleotide-diphospho-sugar transferases"/>
    <property type="match status" value="1"/>
</dbReference>
<dbReference type="RefSeq" id="WP_084852703.1">
    <property type="nucleotide sequence ID" value="NZ_NCUD01000047.1"/>
</dbReference>
<comment type="caution">
    <text evidence="2">The sequence shown here is derived from an EMBL/GenBank/DDBJ whole genome shotgun (WGS) entry which is preliminary data.</text>
</comment>
<sequence>MNISIVLSTFNGDEYIVEQLDTLRNQTRLAEEVLISDDASTDDTVQIIEDYIAKYKLDNWSIKKNKENQGWKNNFAMLLEEAKGDIVFLCDQDDIWHLDKIQKMSKIMENNDKILLLASNYTPFYVGDGVKIKLDKSDLDNSEAVYQPNFLDNFFHIRRPGCVYAVNKKIIPYFLEIRSNEDAHDALLWRLASLLNGLYIYSYSTIDFRRHDSNATGSRERSFLRRKEQVIYYDDLLQRLDKFSKQHDLSLSNEQISVLNDYILWGKNRRELFMKKNVFVFFKLFKYHKLYWSFRSYITDFIVLYMKE</sequence>
<dbReference type="Gene3D" id="3.90.550.10">
    <property type="entry name" value="Spore Coat Polysaccharide Biosynthesis Protein SpsA, Chain A"/>
    <property type="match status" value="1"/>
</dbReference>
<name>A0A1X1FW15_STROR</name>
<dbReference type="GO" id="GO:0016758">
    <property type="term" value="F:hexosyltransferase activity"/>
    <property type="evidence" value="ECO:0007669"/>
    <property type="project" value="UniProtKB-ARBA"/>
</dbReference>
<organism evidence="2 3">
    <name type="scientific">Streptococcus oralis subsp. tigurinus</name>
    <dbReference type="NCBI Taxonomy" id="1077464"/>
    <lineage>
        <taxon>Bacteria</taxon>
        <taxon>Bacillati</taxon>
        <taxon>Bacillota</taxon>
        <taxon>Bacilli</taxon>
        <taxon>Lactobacillales</taxon>
        <taxon>Streptococcaceae</taxon>
        <taxon>Streptococcus</taxon>
    </lineage>
</organism>
<evidence type="ECO:0000313" key="3">
    <source>
        <dbReference type="Proteomes" id="UP000193633"/>
    </source>
</evidence>
<dbReference type="Pfam" id="PF00535">
    <property type="entry name" value="Glycos_transf_2"/>
    <property type="match status" value="1"/>
</dbReference>
<accession>A0A1X1FW15</accession>
<evidence type="ECO:0000259" key="1">
    <source>
        <dbReference type="Pfam" id="PF00535"/>
    </source>
</evidence>
<dbReference type="PANTHER" id="PTHR22916:SF3">
    <property type="entry name" value="UDP-GLCNAC:BETAGAL BETA-1,3-N-ACETYLGLUCOSAMINYLTRANSFERASE-LIKE PROTEIN 1"/>
    <property type="match status" value="1"/>
</dbReference>
<dbReference type="AlphaFoldDB" id="A0A1X1FW15"/>
<feature type="domain" description="Glycosyltransferase 2-like" evidence="1">
    <location>
        <begin position="4"/>
        <end position="127"/>
    </location>
</feature>
<dbReference type="InterPro" id="IPR029044">
    <property type="entry name" value="Nucleotide-diphossugar_trans"/>
</dbReference>
<dbReference type="EMBL" id="NCUD01000047">
    <property type="protein sequence ID" value="ORO38535.1"/>
    <property type="molecule type" value="Genomic_DNA"/>
</dbReference>
<protein>
    <recommendedName>
        <fullName evidence="1">Glycosyltransferase 2-like domain-containing protein</fullName>
    </recommendedName>
</protein>
<proteinExistence type="predicted"/>
<dbReference type="Proteomes" id="UP000193633">
    <property type="component" value="Unassembled WGS sequence"/>
</dbReference>
<reference evidence="2 3" key="1">
    <citation type="journal article" date="2016" name="Eur. J. Clin. Microbiol. Infect. Dis.">
        <title>Whole genome sequencing as a tool for phylogenetic analysis of clinical strains of Mitis group streptococci.</title>
        <authorList>
            <person name="Rasmussen L.H."/>
            <person name="Dargis R."/>
            <person name="Hojholt K."/>
            <person name="Christensen J.J."/>
            <person name="Skovgaard O."/>
            <person name="Justesen U.S."/>
            <person name="Rosenvinge F.S."/>
            <person name="Moser C."/>
            <person name="Lukjancenko O."/>
            <person name="Rasmussen S."/>
            <person name="Nielsen X.C."/>
        </authorList>
    </citation>
    <scope>NUCLEOTIDE SEQUENCE [LARGE SCALE GENOMIC DNA]</scope>
    <source>
        <strain evidence="2 3">OD_339823_10</strain>
    </source>
</reference>